<reference evidence="3 4" key="1">
    <citation type="submission" date="2020-04" db="EMBL/GenBank/DDBJ databases">
        <title>CFH 90308 Microbacterium sp.</title>
        <authorList>
            <person name="Nie G."/>
            <person name="Ming H."/>
            <person name="Xia T."/>
        </authorList>
    </citation>
    <scope>NUCLEOTIDE SEQUENCE [LARGE SCALE GENOMIC DNA]</scope>
    <source>
        <strain evidence="3 4">CFH 90308</strain>
    </source>
</reference>
<feature type="transmembrane region" description="Helical" evidence="1">
    <location>
        <begin position="67"/>
        <end position="88"/>
    </location>
</feature>
<evidence type="ECO:0000259" key="2">
    <source>
        <dbReference type="Pfam" id="PF03372"/>
    </source>
</evidence>
<keyword evidence="3" id="KW-0255">Endonuclease</keyword>
<evidence type="ECO:0000313" key="4">
    <source>
        <dbReference type="Proteomes" id="UP001429745"/>
    </source>
</evidence>
<dbReference type="RefSeq" id="WP_168914296.1">
    <property type="nucleotide sequence ID" value="NZ_JABACI010000005.1"/>
</dbReference>
<dbReference type="InterPro" id="IPR005135">
    <property type="entry name" value="Endo/exonuclease/phosphatase"/>
</dbReference>
<accession>A0ABX1KFK4</accession>
<comment type="caution">
    <text evidence="3">The sequence shown here is derived from an EMBL/GenBank/DDBJ whole genome shotgun (WGS) entry which is preliminary data.</text>
</comment>
<dbReference type="EMBL" id="JABACI010000005">
    <property type="protein sequence ID" value="NLP85841.1"/>
    <property type="molecule type" value="Genomic_DNA"/>
</dbReference>
<dbReference type="SUPFAM" id="SSF56219">
    <property type="entry name" value="DNase I-like"/>
    <property type="match status" value="1"/>
</dbReference>
<proteinExistence type="predicted"/>
<keyword evidence="1" id="KW-0472">Membrane</keyword>
<feature type="domain" description="Endonuclease/exonuclease/phosphatase" evidence="2">
    <location>
        <begin position="108"/>
        <end position="329"/>
    </location>
</feature>
<keyword evidence="4" id="KW-1185">Reference proteome</keyword>
<protein>
    <submittedName>
        <fullName evidence="3">Endonuclease/exonuclease/phosphatase family protein</fullName>
    </submittedName>
</protein>
<keyword evidence="3" id="KW-0540">Nuclease</keyword>
<evidence type="ECO:0000256" key="1">
    <source>
        <dbReference type="SAM" id="Phobius"/>
    </source>
</evidence>
<name>A0ABX1KFK4_9MICO</name>
<dbReference type="InterPro" id="IPR036691">
    <property type="entry name" value="Endo/exonu/phosph_ase_sf"/>
</dbReference>
<organism evidence="3 4">
    <name type="scientific">Microbacterium salsuginis</name>
    <dbReference type="NCBI Taxonomy" id="2722803"/>
    <lineage>
        <taxon>Bacteria</taxon>
        <taxon>Bacillati</taxon>
        <taxon>Actinomycetota</taxon>
        <taxon>Actinomycetes</taxon>
        <taxon>Micrococcales</taxon>
        <taxon>Microbacteriaceae</taxon>
        <taxon>Microbacterium</taxon>
    </lineage>
</organism>
<keyword evidence="1" id="KW-0812">Transmembrane</keyword>
<keyword evidence="3" id="KW-0378">Hydrolase</keyword>
<sequence>MLRLLGILVTVLCAIAAAVVTWPGFFRLERTFPIAQIVSFRGVLVVVFVAALVLTLLLALIRPIRGLALALAVVAVLAVVANAAVIMVRGGTGTDALPVKSESSVRVMTWNTAGSATPPETIAKIAVAMAADIVALPETTIETGEKVAIAMRDLGHRMWAHHAEDPSTEWDAGSTTLLISPALGDYAVIESSLNGTSNTSTVPSAVAMPTSGDGPIVVAVHAVAPRPSYMQSWRDDLQWLSDQCGDANVIMAGDFNATVDHMAGLGQGDATLGHCRDAAVDTGNGAVGTWSTKAPALLGAPIDHIMASRHWKASGSLVLRSLDGSGSDHRPLIVQYEPAG</sequence>
<gene>
    <name evidence="3" type="ORF">HF576_18580</name>
</gene>
<keyword evidence="1" id="KW-1133">Transmembrane helix</keyword>
<dbReference type="Pfam" id="PF03372">
    <property type="entry name" value="Exo_endo_phos"/>
    <property type="match status" value="1"/>
</dbReference>
<dbReference type="Gene3D" id="3.60.10.10">
    <property type="entry name" value="Endonuclease/exonuclease/phosphatase"/>
    <property type="match status" value="1"/>
</dbReference>
<feature type="transmembrane region" description="Helical" evidence="1">
    <location>
        <begin position="34"/>
        <end position="60"/>
    </location>
</feature>
<evidence type="ECO:0000313" key="3">
    <source>
        <dbReference type="EMBL" id="NLP85841.1"/>
    </source>
</evidence>
<dbReference type="Proteomes" id="UP001429745">
    <property type="component" value="Unassembled WGS sequence"/>
</dbReference>
<dbReference type="GO" id="GO:0004519">
    <property type="term" value="F:endonuclease activity"/>
    <property type="evidence" value="ECO:0007669"/>
    <property type="project" value="UniProtKB-KW"/>
</dbReference>